<keyword evidence="3" id="KW-1185">Reference proteome</keyword>
<dbReference type="Pfam" id="PF16266">
    <property type="entry name" value="DUF4919"/>
    <property type="match status" value="1"/>
</dbReference>
<organism evidence="2">
    <name type="scientific">Lentimicrobium saccharophilum</name>
    <dbReference type="NCBI Taxonomy" id="1678841"/>
    <lineage>
        <taxon>Bacteria</taxon>
        <taxon>Pseudomonadati</taxon>
        <taxon>Bacteroidota</taxon>
        <taxon>Bacteroidia</taxon>
        <taxon>Bacteroidales</taxon>
        <taxon>Lentimicrobiaceae</taxon>
        <taxon>Lentimicrobium</taxon>
    </lineage>
</organism>
<keyword evidence="1" id="KW-0732">Signal</keyword>
<evidence type="ECO:0000256" key="1">
    <source>
        <dbReference type="SAM" id="SignalP"/>
    </source>
</evidence>
<evidence type="ECO:0008006" key="4">
    <source>
        <dbReference type="Google" id="ProtNLM"/>
    </source>
</evidence>
<feature type="signal peptide" evidence="1">
    <location>
        <begin position="1"/>
        <end position="19"/>
    </location>
</feature>
<gene>
    <name evidence="2" type="ORF">TBC1_111571</name>
</gene>
<dbReference type="InterPro" id="IPR032578">
    <property type="entry name" value="DUF4919"/>
</dbReference>
<dbReference type="STRING" id="1678841.TBC1_111571"/>
<name>A0A0S7BRP6_9BACT</name>
<reference evidence="2" key="1">
    <citation type="journal article" date="2015" name="Genome Announc.">
        <title>Draft Genome Sequence of Bacteroidales Strain TBC1, a Novel Isolate from a Methanogenic Wastewater Treatment System.</title>
        <authorList>
            <person name="Tourlousse D.M."/>
            <person name="Matsuura N."/>
            <person name="Sun L."/>
            <person name="Toyonaga M."/>
            <person name="Kuroda K."/>
            <person name="Ohashi A."/>
            <person name="Cruz R."/>
            <person name="Yamaguchi T."/>
            <person name="Sekiguchi Y."/>
        </authorList>
    </citation>
    <scope>NUCLEOTIDE SEQUENCE [LARGE SCALE GENOMIC DNA]</scope>
    <source>
        <strain evidence="2">TBC1</strain>
    </source>
</reference>
<dbReference type="AlphaFoldDB" id="A0A0S7BRP6"/>
<feature type="chain" id="PRO_5006633143" description="DUF4919 domain-containing protein" evidence="1">
    <location>
        <begin position="20"/>
        <end position="227"/>
    </location>
</feature>
<protein>
    <recommendedName>
        <fullName evidence="4">DUF4919 domain-containing protein</fullName>
    </recommendedName>
</protein>
<dbReference type="OrthoDB" id="686440at2"/>
<proteinExistence type="predicted"/>
<sequence>MKKILSFLLLFAFAGSAVAQQNNFTPPQYKKIRKAIEKKGSGSYYPGLMQRLQTNDTTLTVQDYHLLYYGYALQPGYAPYATHPLADSLMSILRKEEVTGQDYEAIIRHGSALLLENPFEISFLDPLIYAHRMKGNQEMAARLEFRFGRIIETIFGSGDGLTRKTAFHVISVSHEYDMLRALGFGFGGQQQLIDGKYDYLKVSKNDYGIEGMYFDVSVLLRSLSNLR</sequence>
<dbReference type="RefSeq" id="WP_062040458.1">
    <property type="nucleotide sequence ID" value="NZ_DF968182.1"/>
</dbReference>
<dbReference type="Proteomes" id="UP000053091">
    <property type="component" value="Unassembled WGS sequence"/>
</dbReference>
<accession>A0A0S7BRP6</accession>
<evidence type="ECO:0000313" key="3">
    <source>
        <dbReference type="Proteomes" id="UP000053091"/>
    </source>
</evidence>
<dbReference type="EMBL" id="DF968182">
    <property type="protein sequence ID" value="GAP43418.1"/>
    <property type="molecule type" value="Genomic_DNA"/>
</dbReference>
<evidence type="ECO:0000313" key="2">
    <source>
        <dbReference type="EMBL" id="GAP43418.1"/>
    </source>
</evidence>